<keyword evidence="2" id="KW-0472">Membrane</keyword>
<dbReference type="Proteomes" id="UP000326939">
    <property type="component" value="Chromosome 16"/>
</dbReference>
<dbReference type="GO" id="GO:0004672">
    <property type="term" value="F:protein kinase activity"/>
    <property type="evidence" value="ECO:0007669"/>
    <property type="project" value="InterPro"/>
</dbReference>
<feature type="chain" id="PRO_5024291014" description="Serine-threonine/tyrosine-protein kinase catalytic domain-containing protein" evidence="3">
    <location>
        <begin position="23"/>
        <end position="636"/>
    </location>
</feature>
<proteinExistence type="predicted"/>
<dbReference type="Pfam" id="PF13855">
    <property type="entry name" value="LRR_8"/>
    <property type="match status" value="1"/>
</dbReference>
<feature type="domain" description="Serine-threonine/tyrosine-protein kinase catalytic" evidence="4">
    <location>
        <begin position="452"/>
        <end position="498"/>
    </location>
</feature>
<dbReference type="PANTHER" id="PTHR48006">
    <property type="entry name" value="LEUCINE-RICH REPEAT-CONTAINING PROTEIN DDB_G0281931-RELATED"/>
    <property type="match status" value="1"/>
</dbReference>
<dbReference type="InterPro" id="IPR051824">
    <property type="entry name" value="LRR_Rcpt-Like_S/T_Kinase"/>
</dbReference>
<protein>
    <recommendedName>
        <fullName evidence="4">Serine-threonine/tyrosine-protein kinase catalytic domain-containing protein</fullName>
    </recommendedName>
</protein>
<comment type="subcellular location">
    <subcellularLocation>
        <location evidence="1">Membrane</location>
        <topology evidence="1">Single-pass type I membrane protein</topology>
    </subcellularLocation>
</comment>
<sequence length="636" mass="69216">MSFSKLLFASLIAFGLAACAFGAAVLPADEVEALRDIAKTLGKTDWNFSADPCGGQWGWANPKAEEGSENAVSCNCTFSNGTICHVTSIVLKNQNLEGSLPPDLSRFPSLQVIDLSRNYLNGTIPREWGVTQMLDISIIGNRFTGPIPKEIGNISTLVNFTVEFNQFSGVLPPELGNLSRLEKLHLTSNNFTGQLPAAFEKLTTLKDFRIGDNQFTGEIPNLIQKWTNLQKLVIQGSGLSGPIPPGIAVLGKMTDLRISDLQGNGTGAPFPPLANMTKLKTLILRSCNIIGRIPDFVGEFSSLKTLDLSFNKLDGEIPDSFLGVKQATYIYLTGNQLNGTVPDWIIKDGKSVDLSYNNFRNESSCQQRNIASLGNVSGRTVPCLRSLPCQKIINSLLSADFKPPSENSSSTGTSAGTVVGIVSAAVVFVFLILGILWWKGCFGQKIKNLSLSNPPGYMAPEYAMRGYLTDKADVYSFGIVALEIVSGKSNTSHRGKEDTIYLLDWALFLKEEGTLLELVDPSLGQDYNEEEVITMINVALLCSNVSAAVRPAMSAVVSMLEGKAVVQDFDIADKNKSMDEHKIEEMRKHFQVINRQEISETQTQSMSMDGPWTAASTSDGDLYPVSLNSDYLKGRN</sequence>
<evidence type="ECO:0000259" key="4">
    <source>
        <dbReference type="Pfam" id="PF07714"/>
    </source>
</evidence>
<dbReference type="Gene3D" id="1.10.510.10">
    <property type="entry name" value="Transferase(Phosphotransferase) domain 1"/>
    <property type="match status" value="1"/>
</dbReference>
<dbReference type="AlphaFoldDB" id="A0A5N5JPK0"/>
<evidence type="ECO:0000256" key="1">
    <source>
        <dbReference type="ARBA" id="ARBA00004479"/>
    </source>
</evidence>
<comment type="caution">
    <text evidence="5">The sequence shown here is derived from an EMBL/GenBank/DDBJ whole genome shotgun (WGS) entry which is preliminary data.</text>
</comment>
<dbReference type="Gene3D" id="3.80.10.10">
    <property type="entry name" value="Ribonuclease Inhibitor"/>
    <property type="match status" value="2"/>
</dbReference>
<feature type="signal peptide" evidence="3">
    <location>
        <begin position="1"/>
        <end position="22"/>
    </location>
</feature>
<dbReference type="PROSITE" id="PS51257">
    <property type="entry name" value="PROKAR_LIPOPROTEIN"/>
    <property type="match status" value="1"/>
</dbReference>
<dbReference type="Pfam" id="PF07714">
    <property type="entry name" value="PK_Tyr_Ser-Thr"/>
    <property type="match status" value="1"/>
</dbReference>
<evidence type="ECO:0000256" key="3">
    <source>
        <dbReference type="SAM" id="SignalP"/>
    </source>
</evidence>
<evidence type="ECO:0000313" key="5">
    <source>
        <dbReference type="EMBL" id="KAB5521351.1"/>
    </source>
</evidence>
<name>A0A5N5JPK0_9ROSI</name>
<dbReference type="FunFam" id="3.80.10.10:FF:001022">
    <property type="entry name" value="Probable LRR receptor-like serine/threonine-protein kinase At1g53420"/>
    <property type="match status" value="1"/>
</dbReference>
<dbReference type="InterPro" id="IPR032675">
    <property type="entry name" value="LRR_dom_sf"/>
</dbReference>
<dbReference type="PANTHER" id="PTHR48006:SF81">
    <property type="entry name" value="PROTEIN KINASE DOMAIN-CONTAINING PROTEIN"/>
    <property type="match status" value="1"/>
</dbReference>
<organism evidence="5 6">
    <name type="scientific">Salix brachista</name>
    <dbReference type="NCBI Taxonomy" id="2182728"/>
    <lineage>
        <taxon>Eukaryota</taxon>
        <taxon>Viridiplantae</taxon>
        <taxon>Streptophyta</taxon>
        <taxon>Embryophyta</taxon>
        <taxon>Tracheophyta</taxon>
        <taxon>Spermatophyta</taxon>
        <taxon>Magnoliopsida</taxon>
        <taxon>eudicotyledons</taxon>
        <taxon>Gunneridae</taxon>
        <taxon>Pentapetalae</taxon>
        <taxon>rosids</taxon>
        <taxon>fabids</taxon>
        <taxon>Malpighiales</taxon>
        <taxon>Salicaceae</taxon>
        <taxon>Saliceae</taxon>
        <taxon>Salix</taxon>
    </lineage>
</organism>
<gene>
    <name evidence="5" type="ORF">DKX38_025670</name>
</gene>
<evidence type="ECO:0000313" key="6">
    <source>
        <dbReference type="Proteomes" id="UP000326939"/>
    </source>
</evidence>
<keyword evidence="3" id="KW-0732">Signal</keyword>
<dbReference type="SUPFAM" id="SSF52058">
    <property type="entry name" value="L domain-like"/>
    <property type="match status" value="1"/>
</dbReference>
<dbReference type="FunFam" id="1.10.510.10:FF:002436">
    <property type="match status" value="1"/>
</dbReference>
<feature type="transmembrane region" description="Helical" evidence="2">
    <location>
        <begin position="415"/>
        <end position="438"/>
    </location>
</feature>
<dbReference type="InterPro" id="IPR001245">
    <property type="entry name" value="Ser-Thr/Tyr_kinase_cat_dom"/>
</dbReference>
<keyword evidence="2" id="KW-1133">Transmembrane helix</keyword>
<dbReference type="EMBL" id="VDCV01000016">
    <property type="protein sequence ID" value="KAB5521351.1"/>
    <property type="molecule type" value="Genomic_DNA"/>
</dbReference>
<keyword evidence="2" id="KW-0812">Transmembrane</keyword>
<dbReference type="Pfam" id="PF00560">
    <property type="entry name" value="LRR_1"/>
    <property type="match status" value="2"/>
</dbReference>
<evidence type="ECO:0000256" key="2">
    <source>
        <dbReference type="SAM" id="Phobius"/>
    </source>
</evidence>
<dbReference type="InterPro" id="IPR001611">
    <property type="entry name" value="Leu-rich_rpt"/>
</dbReference>
<accession>A0A5N5JPK0</accession>
<reference evidence="6" key="1">
    <citation type="journal article" date="2019" name="Gigascience">
        <title>De novo genome assembly of the endangered Acer yangbiense, a plant species with extremely small populations endemic to Yunnan Province, China.</title>
        <authorList>
            <person name="Yang J."/>
            <person name="Wariss H.M."/>
            <person name="Tao L."/>
            <person name="Zhang R."/>
            <person name="Yun Q."/>
            <person name="Hollingsworth P."/>
            <person name="Dao Z."/>
            <person name="Luo G."/>
            <person name="Guo H."/>
            <person name="Ma Y."/>
            <person name="Sun W."/>
        </authorList>
    </citation>
    <scope>NUCLEOTIDE SEQUENCE [LARGE SCALE GENOMIC DNA]</scope>
    <source>
        <strain evidence="6">cv. br00</strain>
    </source>
</reference>
<dbReference type="GO" id="GO:0016020">
    <property type="term" value="C:membrane"/>
    <property type="evidence" value="ECO:0007669"/>
    <property type="project" value="UniProtKB-SubCell"/>
</dbReference>
<dbReference type="SUPFAM" id="SSF56112">
    <property type="entry name" value="Protein kinase-like (PK-like)"/>
    <property type="match status" value="1"/>
</dbReference>
<dbReference type="InterPro" id="IPR011009">
    <property type="entry name" value="Kinase-like_dom_sf"/>
</dbReference>
<keyword evidence="6" id="KW-1185">Reference proteome</keyword>